<dbReference type="GO" id="GO:0003677">
    <property type="term" value="F:DNA binding"/>
    <property type="evidence" value="ECO:0007669"/>
    <property type="project" value="UniProtKB-UniRule"/>
</dbReference>
<comment type="similarity">
    <text evidence="3">Belongs to the paired homeobox family. Bicoid subfamily.</text>
</comment>
<evidence type="ECO:0000256" key="7">
    <source>
        <dbReference type="ARBA" id="ARBA00023155"/>
    </source>
</evidence>
<dbReference type="GO" id="GO:0048593">
    <property type="term" value="P:camera-type eye morphogenesis"/>
    <property type="evidence" value="ECO:0007669"/>
    <property type="project" value="UniProtKB-ARBA"/>
</dbReference>
<dbReference type="SMART" id="SM00389">
    <property type="entry name" value="HOX"/>
    <property type="match status" value="1"/>
</dbReference>
<evidence type="ECO:0000256" key="2">
    <source>
        <dbReference type="ARBA" id="ARBA00004123"/>
    </source>
</evidence>
<keyword evidence="15" id="KW-1185">Reference proteome</keyword>
<name>A0ABD1J2X2_9TELE</name>
<feature type="region of interest" description="Disordered" evidence="12">
    <location>
        <begin position="93"/>
        <end position="118"/>
    </location>
</feature>
<dbReference type="FunFam" id="1.10.10.60:FF:000071">
    <property type="entry name" value="Retinal homeobox gene 2"/>
    <property type="match status" value="1"/>
</dbReference>
<keyword evidence="6 10" id="KW-0238">DNA-binding</keyword>
<evidence type="ECO:0000256" key="3">
    <source>
        <dbReference type="ARBA" id="ARBA00006503"/>
    </source>
</evidence>
<dbReference type="PANTHER" id="PTHR46271:SF2">
    <property type="entry name" value="RETINA AND ANTERIOR NEURAL FOLD HOMEOBOX PROTEIN 2"/>
    <property type="match status" value="1"/>
</dbReference>
<dbReference type="InterPro" id="IPR043562">
    <property type="entry name" value="RAX/RAX2"/>
</dbReference>
<protein>
    <recommendedName>
        <fullName evidence="13">Homeobox domain-containing protein</fullName>
    </recommendedName>
</protein>
<keyword evidence="8" id="KW-0804">Transcription</keyword>
<feature type="domain" description="Homeobox" evidence="13">
    <location>
        <begin position="112"/>
        <end position="172"/>
    </location>
</feature>
<comment type="function">
    <text evidence="1">Plays a critical role in eye formation by regulating the initial specification of retinal cells and/or their subsequent proliferation.</text>
</comment>
<comment type="subcellular location">
    <subcellularLocation>
        <location evidence="2 10 11">Nucleus</location>
    </subcellularLocation>
</comment>
<evidence type="ECO:0000313" key="15">
    <source>
        <dbReference type="Proteomes" id="UP001591681"/>
    </source>
</evidence>
<sequence length="305" mass="34812">MHLSLDSMNMVDEGCLSSSNFQKKEQELLLTPGDHAGPHKVKVDGLGHPRNQQDNTHSYRHLPCLWNNPEQPSVHDPEMYSNKCKRGVSEVHKGVNSEAKSPNLANAEQPKKKYRRNRTNFTTYQLQELERAFEKSYYPDIYSREELAMKVNLPEVIVQIWFQNRRAKWRRQKKTDAGSMELHHSPVLSLNRPQIHTDVGQVTTSLDPWLTSSLTSANIPVRIIPGFMGSMQALQPGYTSHGFLNTPQAMGQGMQTTAPLPYQCPAAFPDKYQVEDMGQRHSSITALRMTAKEHIQHMDKTWQPV</sequence>
<evidence type="ECO:0000256" key="6">
    <source>
        <dbReference type="ARBA" id="ARBA00023125"/>
    </source>
</evidence>
<evidence type="ECO:0000256" key="8">
    <source>
        <dbReference type="ARBA" id="ARBA00023163"/>
    </source>
</evidence>
<dbReference type="Pfam" id="PF03826">
    <property type="entry name" value="OAR"/>
    <property type="match status" value="1"/>
</dbReference>
<gene>
    <name evidence="14" type="ORF">ACEWY4_023072</name>
</gene>
<keyword evidence="7 10" id="KW-0371">Homeobox</keyword>
<dbReference type="SUPFAM" id="SSF46689">
    <property type="entry name" value="Homeodomain-like"/>
    <property type="match status" value="1"/>
</dbReference>
<dbReference type="EMBL" id="JBHFQA010000020">
    <property type="protein sequence ID" value="KAL2081219.1"/>
    <property type="molecule type" value="Genomic_DNA"/>
</dbReference>
<keyword evidence="9 10" id="KW-0539">Nucleus</keyword>
<evidence type="ECO:0000256" key="4">
    <source>
        <dbReference type="ARBA" id="ARBA00022473"/>
    </source>
</evidence>
<dbReference type="AlphaFoldDB" id="A0ABD1J2X2"/>
<evidence type="ECO:0000256" key="1">
    <source>
        <dbReference type="ARBA" id="ARBA00003750"/>
    </source>
</evidence>
<keyword evidence="4" id="KW-0217">Developmental protein</keyword>
<dbReference type="PROSITE" id="PS50071">
    <property type="entry name" value="HOMEOBOX_2"/>
    <property type="match status" value="1"/>
</dbReference>
<evidence type="ECO:0000256" key="11">
    <source>
        <dbReference type="RuleBase" id="RU000682"/>
    </source>
</evidence>
<accession>A0ABD1J2X2</accession>
<evidence type="ECO:0000313" key="14">
    <source>
        <dbReference type="EMBL" id="KAL2081219.1"/>
    </source>
</evidence>
<dbReference type="PANTHER" id="PTHR46271">
    <property type="entry name" value="HOMEOBOX PROTEIN, PUTATIVE-RELATED"/>
    <property type="match status" value="1"/>
</dbReference>
<dbReference type="CDD" id="cd00086">
    <property type="entry name" value="homeodomain"/>
    <property type="match status" value="1"/>
</dbReference>
<dbReference type="PROSITE" id="PS00027">
    <property type="entry name" value="HOMEOBOX_1"/>
    <property type="match status" value="1"/>
</dbReference>
<evidence type="ECO:0000256" key="10">
    <source>
        <dbReference type="PROSITE-ProRule" id="PRU00108"/>
    </source>
</evidence>
<feature type="DNA-binding region" description="Homeobox" evidence="10">
    <location>
        <begin position="114"/>
        <end position="173"/>
    </location>
</feature>
<evidence type="ECO:0000256" key="9">
    <source>
        <dbReference type="ARBA" id="ARBA00023242"/>
    </source>
</evidence>
<dbReference type="InterPro" id="IPR001356">
    <property type="entry name" value="HD"/>
</dbReference>
<dbReference type="InterPro" id="IPR009057">
    <property type="entry name" value="Homeodomain-like_sf"/>
</dbReference>
<evidence type="ECO:0000256" key="5">
    <source>
        <dbReference type="ARBA" id="ARBA00023015"/>
    </source>
</evidence>
<dbReference type="InterPro" id="IPR017970">
    <property type="entry name" value="Homeobox_CS"/>
</dbReference>
<dbReference type="InterPro" id="IPR003654">
    <property type="entry name" value="OAR_dom"/>
</dbReference>
<evidence type="ECO:0000256" key="12">
    <source>
        <dbReference type="SAM" id="MobiDB-lite"/>
    </source>
</evidence>
<reference evidence="14 15" key="1">
    <citation type="submission" date="2024-09" db="EMBL/GenBank/DDBJ databases">
        <title>A chromosome-level genome assembly of Gray's grenadier anchovy, Coilia grayii.</title>
        <authorList>
            <person name="Fu Z."/>
        </authorList>
    </citation>
    <scope>NUCLEOTIDE SEQUENCE [LARGE SCALE GENOMIC DNA]</scope>
    <source>
        <strain evidence="14">G4</strain>
        <tissue evidence="14">Muscle</tissue>
    </source>
</reference>
<proteinExistence type="inferred from homology"/>
<dbReference type="Gene3D" id="1.10.10.60">
    <property type="entry name" value="Homeodomain-like"/>
    <property type="match status" value="1"/>
</dbReference>
<keyword evidence="5" id="KW-0805">Transcription regulation</keyword>
<dbReference type="Proteomes" id="UP001591681">
    <property type="component" value="Unassembled WGS sequence"/>
</dbReference>
<organism evidence="14 15">
    <name type="scientific">Coilia grayii</name>
    <name type="common">Gray's grenadier anchovy</name>
    <dbReference type="NCBI Taxonomy" id="363190"/>
    <lineage>
        <taxon>Eukaryota</taxon>
        <taxon>Metazoa</taxon>
        <taxon>Chordata</taxon>
        <taxon>Craniata</taxon>
        <taxon>Vertebrata</taxon>
        <taxon>Euteleostomi</taxon>
        <taxon>Actinopterygii</taxon>
        <taxon>Neopterygii</taxon>
        <taxon>Teleostei</taxon>
        <taxon>Clupei</taxon>
        <taxon>Clupeiformes</taxon>
        <taxon>Clupeoidei</taxon>
        <taxon>Engraulidae</taxon>
        <taxon>Coilinae</taxon>
        <taxon>Coilia</taxon>
    </lineage>
</organism>
<evidence type="ECO:0000259" key="13">
    <source>
        <dbReference type="PROSITE" id="PS50071"/>
    </source>
</evidence>
<dbReference type="Pfam" id="PF00046">
    <property type="entry name" value="Homeodomain"/>
    <property type="match status" value="1"/>
</dbReference>
<comment type="caution">
    <text evidence="14">The sequence shown here is derived from an EMBL/GenBank/DDBJ whole genome shotgun (WGS) entry which is preliminary data.</text>
</comment>
<dbReference type="GO" id="GO:0060041">
    <property type="term" value="P:retina development in camera-type eye"/>
    <property type="evidence" value="ECO:0007669"/>
    <property type="project" value="UniProtKB-ARBA"/>
</dbReference>
<dbReference type="GO" id="GO:0005634">
    <property type="term" value="C:nucleus"/>
    <property type="evidence" value="ECO:0007669"/>
    <property type="project" value="UniProtKB-SubCell"/>
</dbReference>